<dbReference type="Proteomes" id="UP000828941">
    <property type="component" value="Chromosome 14"/>
</dbReference>
<evidence type="ECO:0000313" key="1">
    <source>
        <dbReference type="EMBL" id="KAI4296109.1"/>
    </source>
</evidence>
<comment type="caution">
    <text evidence="1">The sequence shown here is derived from an EMBL/GenBank/DDBJ whole genome shotgun (WGS) entry which is preliminary data.</text>
</comment>
<dbReference type="EMBL" id="CM039439">
    <property type="protein sequence ID" value="KAI4296109.1"/>
    <property type="molecule type" value="Genomic_DNA"/>
</dbReference>
<protein>
    <submittedName>
        <fullName evidence="1">Uncharacterized protein</fullName>
    </submittedName>
</protein>
<sequence length="551" mass="60582">MVEITTMQEQKQLEVTENRNPVMEETGAVSAAPAPPPPPPPPSHHRRPRVREVSSRFMSPVVSSVQRRPRQQHPEVDPLGTADENRSIENSETPFPTMSQCKANESTTQKRQRAVKLFKENNGGGRVEQPLHPSKSCSGRIRNGFTTPSRPDTPTITVSSRYRLTSQQRSNSLNTTAATKLLQASGMSLASQHSTANQLRGHFGSPQKEANSVHSDTASLCSDDDNHSSEVNCSIQSLPDFRSSMQEGDMLPTVSTRSVAEKIGNRSAVSSSGDSLKFPASPFTRSLNLPPTGSEHLLCHSIKGSDKHVSSVPKQYTNSLKMGGLCLPPVPPCAKPGTDARKVKKGSSHQEDVHTLKLLYNRHLQWRYANAKAEFSMKAQQRESEKALYSLAMKISELRDSVNRKHIELGLLRRAKTLSTILESQIPNLDEWSALEGDYSVSLTEATQALLNASVQVPIGRNVRVDVKEMGEALNSALKVMETIALHVQRFVPKAEETDNTISELARVIGGERALIGECGVLLSKTCKSQVEECSLRGQLMQLHSICHENR</sequence>
<proteinExistence type="predicted"/>
<keyword evidence="2" id="KW-1185">Reference proteome</keyword>
<organism evidence="1 2">
    <name type="scientific">Bauhinia variegata</name>
    <name type="common">Purple orchid tree</name>
    <name type="synonym">Phanera variegata</name>
    <dbReference type="NCBI Taxonomy" id="167791"/>
    <lineage>
        <taxon>Eukaryota</taxon>
        <taxon>Viridiplantae</taxon>
        <taxon>Streptophyta</taxon>
        <taxon>Embryophyta</taxon>
        <taxon>Tracheophyta</taxon>
        <taxon>Spermatophyta</taxon>
        <taxon>Magnoliopsida</taxon>
        <taxon>eudicotyledons</taxon>
        <taxon>Gunneridae</taxon>
        <taxon>Pentapetalae</taxon>
        <taxon>rosids</taxon>
        <taxon>fabids</taxon>
        <taxon>Fabales</taxon>
        <taxon>Fabaceae</taxon>
        <taxon>Cercidoideae</taxon>
        <taxon>Cercideae</taxon>
        <taxon>Bauhiniinae</taxon>
        <taxon>Bauhinia</taxon>
    </lineage>
</organism>
<gene>
    <name evidence="1" type="ORF">L6164_036094</name>
</gene>
<accession>A0ACB9KFW6</accession>
<name>A0ACB9KFW6_BAUVA</name>
<evidence type="ECO:0000313" key="2">
    <source>
        <dbReference type="Proteomes" id="UP000828941"/>
    </source>
</evidence>
<reference evidence="1 2" key="1">
    <citation type="journal article" date="2022" name="DNA Res.">
        <title>Chromosomal-level genome assembly of the orchid tree Bauhinia variegata (Leguminosae; Cercidoideae) supports the allotetraploid origin hypothesis of Bauhinia.</title>
        <authorList>
            <person name="Zhong Y."/>
            <person name="Chen Y."/>
            <person name="Zheng D."/>
            <person name="Pang J."/>
            <person name="Liu Y."/>
            <person name="Luo S."/>
            <person name="Meng S."/>
            <person name="Qian L."/>
            <person name="Wei D."/>
            <person name="Dai S."/>
            <person name="Zhou R."/>
        </authorList>
    </citation>
    <scope>NUCLEOTIDE SEQUENCE [LARGE SCALE GENOMIC DNA]</scope>
    <source>
        <strain evidence="1">BV-YZ2020</strain>
    </source>
</reference>